<sequence>MSAAQVGQVYQKIIDDVINDSASSFDEDGVERRLLDDLKTTWQEKLSIRRVADMPWDPPPAPTPLNLPQTNGAGSNVTGVSPSPATTPAVAAPVVKAEPVIKQEPSYADYPSTSVAPPDVGVRRAGQYIQEKFGTAANGSLNALQSVQAARVPQQQAQQLQQAQTQPQLGGLSMAISSEASRQAYNRMLAEQMQQQKDRVANQQRSVASGQTDGVDEWRAYVAERRALTEEAVVAADTTLRQRIEQIDLEMEGGGLMLPASQIKKTRTPVRRNPNAKQSQVDGADSDDDKKLDDDEDAINSDLDDPDDDPGVNSEEEGNNGEVMLCLYDKVQRVKNKWKCTLKDGVLSTGGKEYVFGKAQGEFEW</sequence>
<evidence type="ECO:0000313" key="7">
    <source>
        <dbReference type="Proteomes" id="UP000664169"/>
    </source>
</evidence>
<evidence type="ECO:0000256" key="2">
    <source>
        <dbReference type="ARBA" id="ARBA00010059"/>
    </source>
</evidence>
<dbReference type="AlphaFoldDB" id="A0A8H3IV65"/>
<dbReference type="EMBL" id="CAJPDQ010000032">
    <property type="protein sequence ID" value="CAF9929390.1"/>
    <property type="molecule type" value="Genomic_DNA"/>
</dbReference>
<gene>
    <name evidence="6" type="ORF">GOMPHAMPRED_005388</name>
</gene>
<comment type="similarity">
    <text evidence="2">Belongs to the TFIIA subunit 1 family.</text>
</comment>
<dbReference type="InterPro" id="IPR009088">
    <property type="entry name" value="TFIIA_b-brl"/>
</dbReference>
<dbReference type="GO" id="GO:0006367">
    <property type="term" value="P:transcription initiation at RNA polymerase II promoter"/>
    <property type="evidence" value="ECO:0007669"/>
    <property type="project" value="InterPro"/>
</dbReference>
<name>A0A8H3IV65_9LECA</name>
<comment type="caution">
    <text evidence="6">The sequence shown here is derived from an EMBL/GenBank/DDBJ whole genome shotgun (WGS) entry which is preliminary data.</text>
</comment>
<reference evidence="6" key="1">
    <citation type="submission" date="2021-03" db="EMBL/GenBank/DDBJ databases">
        <authorList>
            <person name="Tagirdzhanova G."/>
        </authorList>
    </citation>
    <scope>NUCLEOTIDE SEQUENCE</scope>
</reference>
<dbReference type="SUPFAM" id="SSF50784">
    <property type="entry name" value="Transcription factor IIA (TFIIA), beta-barrel domain"/>
    <property type="match status" value="1"/>
</dbReference>
<evidence type="ECO:0000256" key="3">
    <source>
        <dbReference type="ARBA" id="ARBA00023163"/>
    </source>
</evidence>
<feature type="compositionally biased region" description="Polar residues" evidence="5">
    <location>
        <begin position="201"/>
        <end position="212"/>
    </location>
</feature>
<comment type="subcellular location">
    <subcellularLocation>
        <location evidence="1">Nucleus</location>
    </subcellularLocation>
</comment>
<dbReference type="Gene3D" id="2.30.18.10">
    <property type="entry name" value="Transcription factor IIA (TFIIA), beta-barrel domain"/>
    <property type="match status" value="1"/>
</dbReference>
<dbReference type="GO" id="GO:0005672">
    <property type="term" value="C:transcription factor TFIIA complex"/>
    <property type="evidence" value="ECO:0007669"/>
    <property type="project" value="InterPro"/>
</dbReference>
<dbReference type="CDD" id="cd07976">
    <property type="entry name" value="TFIIA_alpha_beta_like"/>
    <property type="match status" value="1"/>
</dbReference>
<organism evidence="6 7">
    <name type="scientific">Gomphillus americanus</name>
    <dbReference type="NCBI Taxonomy" id="1940652"/>
    <lineage>
        <taxon>Eukaryota</taxon>
        <taxon>Fungi</taxon>
        <taxon>Dikarya</taxon>
        <taxon>Ascomycota</taxon>
        <taxon>Pezizomycotina</taxon>
        <taxon>Lecanoromycetes</taxon>
        <taxon>OSLEUM clade</taxon>
        <taxon>Ostropomycetidae</taxon>
        <taxon>Ostropales</taxon>
        <taxon>Graphidaceae</taxon>
        <taxon>Gomphilloideae</taxon>
        <taxon>Gomphillus</taxon>
    </lineage>
</organism>
<keyword evidence="3" id="KW-0804">Transcription</keyword>
<feature type="region of interest" description="Disordered" evidence="5">
    <location>
        <begin position="191"/>
        <end position="213"/>
    </location>
</feature>
<dbReference type="SUPFAM" id="SSF47396">
    <property type="entry name" value="Transcription factor IIA (TFIIA), alpha-helical domain"/>
    <property type="match status" value="1"/>
</dbReference>
<proteinExistence type="inferred from homology"/>
<keyword evidence="4" id="KW-0539">Nucleus</keyword>
<dbReference type="InterPro" id="IPR004855">
    <property type="entry name" value="TFIIA_asu/bsu"/>
</dbReference>
<evidence type="ECO:0000256" key="4">
    <source>
        <dbReference type="ARBA" id="ARBA00023242"/>
    </source>
</evidence>
<protein>
    <submittedName>
        <fullName evidence="6">Uncharacterized protein</fullName>
    </submittedName>
</protein>
<dbReference type="SMART" id="SM01371">
    <property type="entry name" value="TFIIA"/>
    <property type="match status" value="1"/>
</dbReference>
<dbReference type="Pfam" id="PF03153">
    <property type="entry name" value="TFIIA"/>
    <property type="match status" value="1"/>
</dbReference>
<dbReference type="Gene3D" id="1.10.287.100">
    <property type="match status" value="1"/>
</dbReference>
<dbReference type="FunFam" id="2.30.18.10:FF:000006">
    <property type="entry name" value="Transcription factor TFIIA complex subunit Toa1"/>
    <property type="match status" value="1"/>
</dbReference>
<evidence type="ECO:0000313" key="6">
    <source>
        <dbReference type="EMBL" id="CAF9929390.1"/>
    </source>
</evidence>
<evidence type="ECO:0000256" key="1">
    <source>
        <dbReference type="ARBA" id="ARBA00004123"/>
    </source>
</evidence>
<feature type="compositionally biased region" description="Acidic residues" evidence="5">
    <location>
        <begin position="294"/>
        <end position="319"/>
    </location>
</feature>
<feature type="region of interest" description="Disordered" evidence="5">
    <location>
        <begin position="258"/>
        <end position="319"/>
    </location>
</feature>
<keyword evidence="7" id="KW-1185">Reference proteome</keyword>
<dbReference type="Proteomes" id="UP000664169">
    <property type="component" value="Unassembled WGS sequence"/>
</dbReference>
<dbReference type="PANTHER" id="PTHR12694">
    <property type="entry name" value="TRANSCRIPTION INITIATION FACTOR IIA SUBUNIT 1"/>
    <property type="match status" value="1"/>
</dbReference>
<accession>A0A8H3IV65</accession>
<dbReference type="OrthoDB" id="6275927at2759"/>
<evidence type="ECO:0000256" key="5">
    <source>
        <dbReference type="SAM" id="MobiDB-lite"/>
    </source>
</evidence>
<dbReference type="PANTHER" id="PTHR12694:SF8">
    <property type="entry name" value="TRANSCRIPTION INITIATION FACTOR IIA SUBUNIT 1"/>
    <property type="match status" value="1"/>
</dbReference>